<dbReference type="AlphaFoldDB" id="A0A177EI77"/>
<feature type="repeat" description="WD" evidence="6">
    <location>
        <begin position="102"/>
        <end position="143"/>
    </location>
</feature>
<evidence type="ECO:0000313" key="7">
    <source>
        <dbReference type="EMBL" id="OAG31684.1"/>
    </source>
</evidence>
<organism evidence="7 8">
    <name type="scientific">Nematocida displodere</name>
    <dbReference type="NCBI Taxonomy" id="1805483"/>
    <lineage>
        <taxon>Eukaryota</taxon>
        <taxon>Fungi</taxon>
        <taxon>Fungi incertae sedis</taxon>
        <taxon>Microsporidia</taxon>
        <taxon>Nematocida</taxon>
    </lineage>
</organism>
<comment type="similarity">
    <text evidence="2">Belongs to the WD repeat SWD2 family.</text>
</comment>
<comment type="subcellular location">
    <subcellularLocation>
        <location evidence="1">Nucleus</location>
    </subcellularLocation>
</comment>
<dbReference type="PANTHER" id="PTHR19861:SF0">
    <property type="entry name" value="WD REPEAT-CONTAINING PROTEIN 82"/>
    <property type="match status" value="1"/>
</dbReference>
<keyword evidence="8" id="KW-1185">Reference proteome</keyword>
<dbReference type="GeneID" id="93646509"/>
<dbReference type="PROSITE" id="PS00678">
    <property type="entry name" value="WD_REPEATS_1"/>
    <property type="match status" value="1"/>
</dbReference>
<dbReference type="EMBL" id="LTDL01000014">
    <property type="protein sequence ID" value="OAG31684.1"/>
    <property type="molecule type" value="Genomic_DNA"/>
</dbReference>
<keyword evidence="3 6" id="KW-0853">WD repeat</keyword>
<dbReference type="STRING" id="1805483.A0A177EI77"/>
<protein>
    <submittedName>
        <fullName evidence="7">COMPASS component SWD2</fullName>
    </submittedName>
</protein>
<dbReference type="InterPro" id="IPR019775">
    <property type="entry name" value="WD40_repeat_CS"/>
</dbReference>
<comment type="caution">
    <text evidence="7">The sequence shown here is derived from an EMBL/GenBank/DDBJ whole genome shotgun (WGS) entry which is preliminary data.</text>
</comment>
<gene>
    <name evidence="7" type="ORF">NEDG_00159</name>
</gene>
<evidence type="ECO:0000256" key="3">
    <source>
        <dbReference type="ARBA" id="ARBA00022574"/>
    </source>
</evidence>
<dbReference type="Proteomes" id="UP000185944">
    <property type="component" value="Unassembled WGS sequence"/>
</dbReference>
<dbReference type="Pfam" id="PF00400">
    <property type="entry name" value="WD40"/>
    <property type="match status" value="2"/>
</dbReference>
<evidence type="ECO:0000256" key="1">
    <source>
        <dbReference type="ARBA" id="ARBA00004123"/>
    </source>
</evidence>
<dbReference type="VEuPathDB" id="MicrosporidiaDB:NEDG_00159"/>
<evidence type="ECO:0000313" key="8">
    <source>
        <dbReference type="Proteomes" id="UP000185944"/>
    </source>
</evidence>
<dbReference type="InterPro" id="IPR037867">
    <property type="entry name" value="Swd2/WDR82"/>
</dbReference>
<reference evidence="7 8" key="1">
    <citation type="submission" date="2016-02" db="EMBL/GenBank/DDBJ databases">
        <title>Discovery of a natural microsporidian pathogen with a broad tissue tropism in Caenorhabditis elegans.</title>
        <authorList>
            <person name="Luallen R.J."/>
            <person name="Reinke A.W."/>
            <person name="Tong L."/>
            <person name="Botts M.R."/>
            <person name="Felix M.-A."/>
            <person name="Troemel E.R."/>
        </authorList>
    </citation>
    <scope>NUCLEOTIDE SEQUENCE [LARGE SCALE GENOMIC DNA]</scope>
    <source>
        <strain evidence="7 8">JUm2807</strain>
    </source>
</reference>
<dbReference type="PANTHER" id="PTHR19861">
    <property type="entry name" value="WD40 REPEAT PROTEIN SWD2"/>
    <property type="match status" value="1"/>
</dbReference>
<keyword evidence="5" id="KW-0539">Nucleus</keyword>
<dbReference type="GO" id="GO:0016070">
    <property type="term" value="P:RNA metabolic process"/>
    <property type="evidence" value="ECO:0007669"/>
    <property type="project" value="UniProtKB-ARBA"/>
</dbReference>
<dbReference type="PROSITE" id="PS50082">
    <property type="entry name" value="WD_REPEATS_2"/>
    <property type="match status" value="1"/>
</dbReference>
<dbReference type="InterPro" id="IPR001680">
    <property type="entry name" value="WD40_rpt"/>
</dbReference>
<dbReference type="SUPFAM" id="SSF82171">
    <property type="entry name" value="DPP6 N-terminal domain-like"/>
    <property type="match status" value="1"/>
</dbReference>
<evidence type="ECO:0000256" key="6">
    <source>
        <dbReference type="PROSITE-ProRule" id="PRU00221"/>
    </source>
</evidence>
<keyword evidence="4" id="KW-0677">Repeat</keyword>
<proteinExistence type="inferred from homology"/>
<dbReference type="Gene3D" id="2.130.10.10">
    <property type="entry name" value="YVTN repeat-like/Quinoprotein amine dehydrogenase"/>
    <property type="match status" value="1"/>
</dbReference>
<evidence type="ECO:0000256" key="5">
    <source>
        <dbReference type="ARBA" id="ARBA00023242"/>
    </source>
</evidence>
<dbReference type="RefSeq" id="XP_067545285.1">
    <property type="nucleotide sequence ID" value="XM_067687577.1"/>
</dbReference>
<evidence type="ECO:0000256" key="2">
    <source>
        <dbReference type="ARBA" id="ARBA00005616"/>
    </source>
</evidence>
<dbReference type="InterPro" id="IPR015943">
    <property type="entry name" value="WD40/YVTN_repeat-like_dom_sf"/>
</dbReference>
<evidence type="ECO:0000256" key="4">
    <source>
        <dbReference type="ARBA" id="ARBA00022737"/>
    </source>
</evidence>
<dbReference type="GO" id="GO:0003682">
    <property type="term" value="F:chromatin binding"/>
    <property type="evidence" value="ECO:0007669"/>
    <property type="project" value="TreeGrafter"/>
</dbReference>
<sequence>METASASVLSFEEKRTLLEGDVLSCAYSPNGQVLACSMRGGMLSLQMVVSGSYYAPVKMVNVKASSVVSFLDPQMVVHSMDRESGASAGVLDLEKGKYTRLFTGHSADVYNISSNTVLKSVITCAENDYVLVWDMRQKAPYARIPSKKRPVAKYSPDGKIFSLFFDEKKEMKLFDARSFSTGPYATKILEAFGYRDADFSPDGRKMVLLHDRSFTLVDGLDGATLGTIASEHAASAAFSTDNAYLLYTSSPNQIAACSVQSLKCINTWTLSSDVPVRQIYINPTYAQAGVLAGALSLWQ</sequence>
<dbReference type="OrthoDB" id="27537at2759"/>
<accession>A0A177EI77</accession>
<name>A0A177EI77_9MICR</name>
<dbReference type="GO" id="GO:0048188">
    <property type="term" value="C:Set1C/COMPASS complex"/>
    <property type="evidence" value="ECO:0007669"/>
    <property type="project" value="TreeGrafter"/>
</dbReference>